<dbReference type="InterPro" id="IPR015424">
    <property type="entry name" value="PyrdxlP-dep_Trfase"/>
</dbReference>
<dbReference type="EMBL" id="QQBG01000028">
    <property type="protein sequence ID" value="RDB31133.1"/>
    <property type="molecule type" value="Genomic_DNA"/>
</dbReference>
<dbReference type="RefSeq" id="WP_181860370.1">
    <property type="nucleotide sequence ID" value="NZ_QQBG01000028.1"/>
</dbReference>
<dbReference type="GO" id="GO:0031071">
    <property type="term" value="F:cysteine desulfurase activity"/>
    <property type="evidence" value="ECO:0007669"/>
    <property type="project" value="UniProtKB-EC"/>
</dbReference>
<evidence type="ECO:0000256" key="2">
    <source>
        <dbReference type="ARBA" id="ARBA00006490"/>
    </source>
</evidence>
<feature type="domain" description="Aminotransferase class V" evidence="5">
    <location>
        <begin position="3"/>
        <end position="218"/>
    </location>
</feature>
<evidence type="ECO:0000313" key="7">
    <source>
        <dbReference type="Proteomes" id="UP000253816"/>
    </source>
</evidence>
<dbReference type="Pfam" id="PF00266">
    <property type="entry name" value="Aminotran_5"/>
    <property type="match status" value="1"/>
</dbReference>
<protein>
    <submittedName>
        <fullName evidence="6">Cysteine desulfurase</fullName>
    </submittedName>
</protein>
<evidence type="ECO:0000256" key="3">
    <source>
        <dbReference type="ARBA" id="ARBA00022898"/>
    </source>
</evidence>
<keyword evidence="3" id="KW-0663">Pyridoxal phosphate</keyword>
<evidence type="ECO:0000256" key="1">
    <source>
        <dbReference type="ARBA" id="ARBA00001933"/>
    </source>
</evidence>
<dbReference type="InterPro" id="IPR015421">
    <property type="entry name" value="PyrdxlP-dep_Trfase_major"/>
</dbReference>
<evidence type="ECO:0000313" key="6">
    <source>
        <dbReference type="EMBL" id="RDB31133.1"/>
    </source>
</evidence>
<evidence type="ECO:0000259" key="5">
    <source>
        <dbReference type="Pfam" id="PF00266"/>
    </source>
</evidence>
<comment type="catalytic activity">
    <reaction evidence="4">
        <text>(sulfur carrier)-H + L-cysteine = (sulfur carrier)-SH + L-alanine</text>
        <dbReference type="Rhea" id="RHEA:43892"/>
        <dbReference type="Rhea" id="RHEA-COMP:14737"/>
        <dbReference type="Rhea" id="RHEA-COMP:14739"/>
        <dbReference type="ChEBI" id="CHEBI:29917"/>
        <dbReference type="ChEBI" id="CHEBI:35235"/>
        <dbReference type="ChEBI" id="CHEBI:57972"/>
        <dbReference type="ChEBI" id="CHEBI:64428"/>
        <dbReference type="EC" id="2.8.1.7"/>
    </reaction>
</comment>
<keyword evidence="7" id="KW-1185">Reference proteome</keyword>
<gene>
    <name evidence="6" type="ORF">HAT2_00765</name>
</gene>
<reference evidence="6 7" key="1">
    <citation type="submission" date="2018-07" db="EMBL/GenBank/DDBJ databases">
        <title>Comparative genomics of the Candidatus Parilichlamydiaceae reveals evidence of convergent evolution and genome reduction in the phylum Chlamydiae.</title>
        <authorList>
            <person name="Taylor-Brown A."/>
            <person name="Polkinghorne A."/>
        </authorList>
    </citation>
    <scope>NUCLEOTIDE SEQUENCE [LARGE SCALE GENOMIC DNA]</scope>
    <source>
        <strain evidence="6 7">Hat2</strain>
    </source>
</reference>
<dbReference type="Gene3D" id="3.40.640.10">
    <property type="entry name" value="Type I PLP-dependent aspartate aminotransferase-like (Major domain)"/>
    <property type="match status" value="1"/>
</dbReference>
<dbReference type="SUPFAM" id="SSF53383">
    <property type="entry name" value="PLP-dependent transferases"/>
    <property type="match status" value="1"/>
</dbReference>
<proteinExistence type="inferred from homology"/>
<comment type="cofactor">
    <cofactor evidence="1">
        <name>pyridoxal 5'-phosphate</name>
        <dbReference type="ChEBI" id="CHEBI:597326"/>
    </cofactor>
</comment>
<accession>A0A369KH63</accession>
<sequence>MSYFDHHLATFVSSAVIQEMRKIWAFEYASPLSAHSKGQALIREMENACQRIYAFCGANPRDWSLFVFPSHAEAIQQAFWSVYFEISRYSGRNHFLVSRFGEPSAQCFAHKLHDLGAHVTPLTPSAETGVVDPAALQEHYTIKTSLLSVSWAHGITGLIQPLESLAQFCKEKGILFHVDGSYIAGKIPLQLQERDIDFFSLNGEQIHGPKSGLLLVRKPLRLDPLVLHQKNDMPSDAALLIGMGEAAHEASSHRLEWSTEVARLRTRFEKQLESHLCKTLLTERKRLPNCSVVLFPHVHSELLAYELNQRGIFISPSPLLSDFLKTQRLLIQEPPGTVYSTLSFSFAYNQTRSEIDESCSILNQVVAQLRCLASC</sequence>
<dbReference type="InterPro" id="IPR015422">
    <property type="entry name" value="PyrdxlP-dep_Trfase_small"/>
</dbReference>
<dbReference type="AlphaFoldDB" id="A0A369KH63"/>
<dbReference type="PANTHER" id="PTHR11601:SF34">
    <property type="entry name" value="CYSTEINE DESULFURASE"/>
    <property type="match status" value="1"/>
</dbReference>
<organism evidence="6 7">
    <name type="scientific">Candidatus Similichlamydia laticola</name>
    <dbReference type="NCBI Taxonomy" id="2170265"/>
    <lineage>
        <taxon>Bacteria</taxon>
        <taxon>Pseudomonadati</taxon>
        <taxon>Chlamydiota</taxon>
        <taxon>Chlamydiia</taxon>
        <taxon>Parachlamydiales</taxon>
        <taxon>Candidatus Parilichlamydiaceae</taxon>
        <taxon>Candidatus Similichlamydia</taxon>
    </lineage>
</organism>
<comment type="caution">
    <text evidence="6">The sequence shown here is derived from an EMBL/GenBank/DDBJ whole genome shotgun (WGS) entry which is preliminary data.</text>
</comment>
<dbReference type="Proteomes" id="UP000253816">
    <property type="component" value="Unassembled WGS sequence"/>
</dbReference>
<comment type="similarity">
    <text evidence="2">Belongs to the class-V pyridoxal-phosphate-dependent aminotransferase family. NifS/IscS subfamily.</text>
</comment>
<evidence type="ECO:0000256" key="4">
    <source>
        <dbReference type="ARBA" id="ARBA00050776"/>
    </source>
</evidence>
<name>A0A369KH63_9BACT</name>
<dbReference type="PANTHER" id="PTHR11601">
    <property type="entry name" value="CYSTEINE DESULFURYLASE FAMILY MEMBER"/>
    <property type="match status" value="1"/>
</dbReference>
<dbReference type="InterPro" id="IPR000192">
    <property type="entry name" value="Aminotrans_V_dom"/>
</dbReference>
<dbReference type="Gene3D" id="3.90.1150.10">
    <property type="entry name" value="Aspartate Aminotransferase, domain 1"/>
    <property type="match status" value="1"/>
</dbReference>